<accession>A0A939F6W4</accession>
<dbReference type="SUPFAM" id="SSF55729">
    <property type="entry name" value="Acyl-CoA N-acyltransferases (Nat)"/>
    <property type="match status" value="1"/>
</dbReference>
<reference evidence="2" key="1">
    <citation type="submission" date="2021-03" db="EMBL/GenBank/DDBJ databases">
        <title>Streptomyces poriferae sp. nov., a novel marine sponge-derived Actinobacteria species with anti-MRSA activity.</title>
        <authorList>
            <person name="Sandoval-Powers M."/>
            <person name="Kralova S."/>
            <person name="Nguyen G.-S."/>
            <person name="Fawwal D."/>
            <person name="Degnes K."/>
            <person name="Klinkenberg G."/>
            <person name="Sletta H."/>
            <person name="Wentzel A."/>
            <person name="Liles M.R."/>
        </authorList>
    </citation>
    <scope>NUCLEOTIDE SEQUENCE</scope>
    <source>
        <strain evidence="2">DSM 41794</strain>
    </source>
</reference>
<dbReference type="Gene3D" id="3.40.630.30">
    <property type="match status" value="1"/>
</dbReference>
<dbReference type="Proteomes" id="UP000664167">
    <property type="component" value="Unassembled WGS sequence"/>
</dbReference>
<gene>
    <name evidence="2" type="ORF">J0695_14190</name>
</gene>
<dbReference type="GO" id="GO:0016747">
    <property type="term" value="F:acyltransferase activity, transferring groups other than amino-acyl groups"/>
    <property type="evidence" value="ECO:0007669"/>
    <property type="project" value="InterPro"/>
</dbReference>
<name>A0A939F6W4_9ACTN</name>
<protein>
    <submittedName>
        <fullName evidence="2">GNAT family N-acetyltransferase</fullName>
    </submittedName>
</protein>
<sequence>MNSTTVTVTIWSLEQTSPADLRPAAVPQGDDIQIVRAEVPSPEFSRFLYASVGGDIQWTDRLPLSYAQWEETLGRPGVETWVAYDRGTPAGYVELDPQDDGAVEIMYFGLIPAFRGRRIGGHLLTYGVQRAWDLAERWPERAETKRVWLHTCSKDGPYAMDNYLRRGFRLFETKTEEEEHAPTPGPWAGAQA</sequence>
<dbReference type="RefSeq" id="WP_206962380.1">
    <property type="nucleotide sequence ID" value="NZ_BAAAJJ010000007.1"/>
</dbReference>
<feature type="domain" description="N-acetyltransferase" evidence="1">
    <location>
        <begin position="32"/>
        <end position="192"/>
    </location>
</feature>
<dbReference type="EMBL" id="JAFLRJ010000127">
    <property type="protein sequence ID" value="MBO0512951.1"/>
    <property type="molecule type" value="Genomic_DNA"/>
</dbReference>
<comment type="caution">
    <text evidence="2">The sequence shown here is derived from an EMBL/GenBank/DDBJ whole genome shotgun (WGS) entry which is preliminary data.</text>
</comment>
<dbReference type="InterPro" id="IPR016181">
    <property type="entry name" value="Acyl_CoA_acyltransferase"/>
</dbReference>
<dbReference type="PROSITE" id="PS51186">
    <property type="entry name" value="GNAT"/>
    <property type="match status" value="1"/>
</dbReference>
<dbReference type="InterPro" id="IPR000182">
    <property type="entry name" value="GNAT_dom"/>
</dbReference>
<evidence type="ECO:0000259" key="1">
    <source>
        <dbReference type="PROSITE" id="PS51186"/>
    </source>
</evidence>
<proteinExistence type="predicted"/>
<evidence type="ECO:0000313" key="3">
    <source>
        <dbReference type="Proteomes" id="UP000664167"/>
    </source>
</evidence>
<keyword evidence="3" id="KW-1185">Reference proteome</keyword>
<dbReference type="Pfam" id="PF00583">
    <property type="entry name" value="Acetyltransf_1"/>
    <property type="match status" value="1"/>
</dbReference>
<evidence type="ECO:0000313" key="2">
    <source>
        <dbReference type="EMBL" id="MBO0512951.1"/>
    </source>
</evidence>
<dbReference type="CDD" id="cd04301">
    <property type="entry name" value="NAT_SF"/>
    <property type="match status" value="1"/>
</dbReference>
<organism evidence="2 3">
    <name type="scientific">Streptomyces beijiangensis</name>
    <dbReference type="NCBI Taxonomy" id="163361"/>
    <lineage>
        <taxon>Bacteria</taxon>
        <taxon>Bacillati</taxon>
        <taxon>Actinomycetota</taxon>
        <taxon>Actinomycetes</taxon>
        <taxon>Kitasatosporales</taxon>
        <taxon>Streptomycetaceae</taxon>
        <taxon>Streptomyces</taxon>
    </lineage>
</organism>
<dbReference type="AlphaFoldDB" id="A0A939F6W4"/>